<keyword evidence="2" id="KW-1185">Reference proteome</keyword>
<comment type="caution">
    <text evidence="1">The sequence shown here is derived from an EMBL/GenBank/DDBJ whole genome shotgun (WGS) entry which is preliminary data.</text>
</comment>
<organism evidence="1 2">
    <name type="scientific">Zizania palustris</name>
    <name type="common">Northern wild rice</name>
    <dbReference type="NCBI Taxonomy" id="103762"/>
    <lineage>
        <taxon>Eukaryota</taxon>
        <taxon>Viridiplantae</taxon>
        <taxon>Streptophyta</taxon>
        <taxon>Embryophyta</taxon>
        <taxon>Tracheophyta</taxon>
        <taxon>Spermatophyta</taxon>
        <taxon>Magnoliopsida</taxon>
        <taxon>Liliopsida</taxon>
        <taxon>Poales</taxon>
        <taxon>Poaceae</taxon>
        <taxon>BOP clade</taxon>
        <taxon>Oryzoideae</taxon>
        <taxon>Oryzeae</taxon>
        <taxon>Zizaniinae</taxon>
        <taxon>Zizania</taxon>
    </lineage>
</organism>
<evidence type="ECO:0000313" key="2">
    <source>
        <dbReference type="Proteomes" id="UP000729402"/>
    </source>
</evidence>
<dbReference type="Proteomes" id="UP000729402">
    <property type="component" value="Unassembled WGS sequence"/>
</dbReference>
<dbReference type="EMBL" id="JAAALK010000079">
    <property type="protein sequence ID" value="KAG8099744.1"/>
    <property type="molecule type" value="Genomic_DNA"/>
</dbReference>
<protein>
    <submittedName>
        <fullName evidence="1">Uncharacterized protein</fullName>
    </submittedName>
</protein>
<gene>
    <name evidence="1" type="ORF">GUJ93_ZPchr0013g35382</name>
</gene>
<sequence length="73" mass="8017">MQTKAISPMAPFPPCLTCRQCRQINGVRRVEDTSVPVATRRLPIRGGAIRMKAAAGSPGHVVLLHWPPTYPVR</sequence>
<evidence type="ECO:0000313" key="1">
    <source>
        <dbReference type="EMBL" id="KAG8099744.1"/>
    </source>
</evidence>
<dbReference type="AlphaFoldDB" id="A0A8J5X1G7"/>
<reference evidence="1" key="1">
    <citation type="journal article" date="2021" name="bioRxiv">
        <title>Whole Genome Assembly and Annotation of Northern Wild Rice, Zizania palustris L., Supports a Whole Genome Duplication in the Zizania Genus.</title>
        <authorList>
            <person name="Haas M."/>
            <person name="Kono T."/>
            <person name="Macchietto M."/>
            <person name="Millas R."/>
            <person name="McGilp L."/>
            <person name="Shao M."/>
            <person name="Duquette J."/>
            <person name="Hirsch C.N."/>
            <person name="Kimball J."/>
        </authorList>
    </citation>
    <scope>NUCLEOTIDE SEQUENCE</scope>
    <source>
        <tissue evidence="1">Fresh leaf tissue</tissue>
    </source>
</reference>
<proteinExistence type="predicted"/>
<name>A0A8J5X1G7_ZIZPA</name>
<reference evidence="1" key="2">
    <citation type="submission" date="2021-02" db="EMBL/GenBank/DDBJ databases">
        <authorList>
            <person name="Kimball J.A."/>
            <person name="Haas M.W."/>
            <person name="Macchietto M."/>
            <person name="Kono T."/>
            <person name="Duquette J."/>
            <person name="Shao M."/>
        </authorList>
    </citation>
    <scope>NUCLEOTIDE SEQUENCE</scope>
    <source>
        <tissue evidence="1">Fresh leaf tissue</tissue>
    </source>
</reference>
<accession>A0A8J5X1G7</accession>